<accession>A0A5C3EHI3</accession>
<evidence type="ECO:0000313" key="9">
    <source>
        <dbReference type="EMBL" id="SPO29066.1"/>
    </source>
</evidence>
<feature type="region of interest" description="Disordered" evidence="5">
    <location>
        <begin position="708"/>
        <end position="730"/>
    </location>
</feature>
<dbReference type="SUPFAM" id="SSF75005">
    <property type="entry name" value="Arabinanase/levansucrase/invertase"/>
    <property type="match status" value="1"/>
</dbReference>
<evidence type="ECO:0000256" key="6">
    <source>
        <dbReference type="SAM" id="SignalP"/>
    </source>
</evidence>
<comment type="similarity">
    <text evidence="1 4">Belongs to the glycosyl hydrolase 32 family.</text>
</comment>
<gene>
    <name evidence="9" type="ORF">UTRI_05640</name>
</gene>
<evidence type="ECO:0000259" key="7">
    <source>
        <dbReference type="Pfam" id="PF00251"/>
    </source>
</evidence>
<feature type="chain" id="PRO_5022928624" evidence="6">
    <location>
        <begin position="20"/>
        <end position="730"/>
    </location>
</feature>
<evidence type="ECO:0000256" key="3">
    <source>
        <dbReference type="ARBA" id="ARBA00023295"/>
    </source>
</evidence>
<dbReference type="Gene3D" id="2.60.120.560">
    <property type="entry name" value="Exo-inulinase, domain 1"/>
    <property type="match status" value="1"/>
</dbReference>
<dbReference type="Pfam" id="PF08244">
    <property type="entry name" value="Glyco_hydro_32C"/>
    <property type="match status" value="1"/>
</dbReference>
<dbReference type="GO" id="GO:0005987">
    <property type="term" value="P:sucrose catabolic process"/>
    <property type="evidence" value="ECO:0007669"/>
    <property type="project" value="TreeGrafter"/>
</dbReference>
<dbReference type="GO" id="GO:0004575">
    <property type="term" value="F:sucrose alpha-glucosidase activity"/>
    <property type="evidence" value="ECO:0007669"/>
    <property type="project" value="TreeGrafter"/>
</dbReference>
<protein>
    <submittedName>
        <fullName evidence="9">Related to Sucrose-6-phosphate hydrolase</fullName>
    </submittedName>
</protein>
<feature type="region of interest" description="Disordered" evidence="5">
    <location>
        <begin position="23"/>
        <end position="42"/>
    </location>
</feature>
<keyword evidence="3 4" id="KW-0326">Glycosidase</keyword>
<dbReference type="Pfam" id="PF00251">
    <property type="entry name" value="Glyco_hydro_32N"/>
    <property type="match status" value="1"/>
</dbReference>
<dbReference type="Proteomes" id="UP000324022">
    <property type="component" value="Unassembled WGS sequence"/>
</dbReference>
<dbReference type="PANTHER" id="PTHR42800">
    <property type="entry name" value="EXOINULINASE INUD (AFU_ORTHOLOGUE AFUA_5G00480)"/>
    <property type="match status" value="1"/>
</dbReference>
<dbReference type="SUPFAM" id="SSF49899">
    <property type="entry name" value="Concanavalin A-like lectins/glucanases"/>
    <property type="match status" value="1"/>
</dbReference>
<dbReference type="InterPro" id="IPR023296">
    <property type="entry name" value="Glyco_hydro_beta-prop_sf"/>
</dbReference>
<evidence type="ECO:0000256" key="4">
    <source>
        <dbReference type="RuleBase" id="RU362110"/>
    </source>
</evidence>
<dbReference type="EMBL" id="OOIN01000026">
    <property type="protein sequence ID" value="SPO29066.1"/>
    <property type="molecule type" value="Genomic_DNA"/>
</dbReference>
<sequence length="730" mass="79867">MRSLSPRLALGTLLGLTLAASSPASADSNTTTTHQTQTLLNHPSPISPLIQMALSSPTGDHDFVQYQDLSGWQNPVQMGPGNEVDFLADFDGSVVAEGYNGLPTLIYTAVKGLPISWTIPYTDGYESQALAYSEDNGTTWTKLQGGANVPVIPRPPYSGNVVTGFRDPFIFRNTQFDSLLNISSADEAMHYVSMSSGLHPSQPGLSGVEFDQAGPRIWLYRQSQPGDWLNWTFCGPLLASRINTTFVTPGSGWAGTDYSDGNNYETSQITNLDFSGDASLSEGSAGMGFISYGAESNRTMMLYRLGHWTASAGINSLPINATVAANVSTSSSGVELVTALEGVLDWGLAYACTGLRDETTTTPRRIVYCWIKEAFTSQDQTKFVTQWISSLTLPREVFVKKVENVVNNQLILQNASWAILNTTFSSKDRIETIPVDEWKNSSVLEKQGVDLVMLGIAPARELVRFRKDANDSFHLDAEACVSLSPANLTTNSTDGELKVQVRQGVPSGTNTSLVDELYVPLPHHPASRHYEISTALRFPPSSLRNTTSPFSAGLSILRRTQPNSNTDIEDITIVYHPANESIIIQKRTALGPKSVLTAPEIGKLRLWQFAGPEGKVEDLNMRVFVDGSAIEVYINDVFVMTTRGYYWYQDSVGVGFVYQLPHGQDVEGMRVEWRNTSWWEGLIDAYPNRPKDAGQLIRQDIGYPEPTNNPNAQGIVYNGTGPAPTFPNLG</sequence>
<evidence type="ECO:0000259" key="8">
    <source>
        <dbReference type="Pfam" id="PF08244"/>
    </source>
</evidence>
<keyword evidence="10" id="KW-1185">Reference proteome</keyword>
<reference evidence="9 10" key="1">
    <citation type="submission" date="2018-03" db="EMBL/GenBank/DDBJ databases">
        <authorList>
            <person name="Guldener U."/>
        </authorList>
    </citation>
    <scope>NUCLEOTIDE SEQUENCE [LARGE SCALE GENOMIC DNA]</scope>
    <source>
        <strain evidence="9 10">NBRC100155</strain>
    </source>
</reference>
<dbReference type="InterPro" id="IPR013189">
    <property type="entry name" value="Glyco_hydro_32_C"/>
</dbReference>
<feature type="signal peptide" evidence="6">
    <location>
        <begin position="1"/>
        <end position="19"/>
    </location>
</feature>
<keyword evidence="6" id="KW-0732">Signal</keyword>
<keyword evidence="2 4" id="KW-0378">Hydrolase</keyword>
<dbReference type="OrthoDB" id="202537at2759"/>
<dbReference type="Gene3D" id="2.115.10.20">
    <property type="entry name" value="Glycosyl hydrolase domain, family 43"/>
    <property type="match status" value="1"/>
</dbReference>
<dbReference type="InterPro" id="IPR013320">
    <property type="entry name" value="ConA-like_dom_sf"/>
</dbReference>
<dbReference type="InterPro" id="IPR001362">
    <property type="entry name" value="Glyco_hydro_32"/>
</dbReference>
<dbReference type="InterPro" id="IPR013148">
    <property type="entry name" value="Glyco_hydro_32_N"/>
</dbReference>
<evidence type="ECO:0000313" key="10">
    <source>
        <dbReference type="Proteomes" id="UP000324022"/>
    </source>
</evidence>
<organism evidence="9 10">
    <name type="scientific">Ustilago trichophora</name>
    <dbReference type="NCBI Taxonomy" id="86804"/>
    <lineage>
        <taxon>Eukaryota</taxon>
        <taxon>Fungi</taxon>
        <taxon>Dikarya</taxon>
        <taxon>Basidiomycota</taxon>
        <taxon>Ustilaginomycotina</taxon>
        <taxon>Ustilaginomycetes</taxon>
        <taxon>Ustilaginales</taxon>
        <taxon>Ustilaginaceae</taxon>
        <taxon>Ustilago</taxon>
    </lineage>
</organism>
<evidence type="ECO:0000256" key="1">
    <source>
        <dbReference type="ARBA" id="ARBA00009902"/>
    </source>
</evidence>
<dbReference type="SMART" id="SM00640">
    <property type="entry name" value="Glyco_32"/>
    <property type="match status" value="1"/>
</dbReference>
<proteinExistence type="inferred from homology"/>
<dbReference type="AlphaFoldDB" id="A0A5C3EHI3"/>
<name>A0A5C3EHI3_9BASI</name>
<evidence type="ECO:0000256" key="5">
    <source>
        <dbReference type="SAM" id="MobiDB-lite"/>
    </source>
</evidence>
<feature type="domain" description="Glycosyl hydrolase family 32 C-terminal" evidence="8">
    <location>
        <begin position="525"/>
        <end position="656"/>
    </location>
</feature>
<dbReference type="PANTHER" id="PTHR42800:SF3">
    <property type="entry name" value="GLYCOSYL HYDROLASE FAMILY 32 N-TERMINAL DOMAIN-CONTAINING PROTEIN"/>
    <property type="match status" value="1"/>
</dbReference>
<dbReference type="GO" id="GO:0005737">
    <property type="term" value="C:cytoplasm"/>
    <property type="evidence" value="ECO:0007669"/>
    <property type="project" value="TreeGrafter"/>
</dbReference>
<evidence type="ECO:0000256" key="2">
    <source>
        <dbReference type="ARBA" id="ARBA00022801"/>
    </source>
</evidence>
<feature type="domain" description="Glycosyl hydrolase family 32 N-terminal" evidence="7">
    <location>
        <begin position="67"/>
        <end position="180"/>
    </location>
</feature>